<feature type="compositionally biased region" description="Basic and acidic residues" evidence="1">
    <location>
        <begin position="39"/>
        <end position="49"/>
    </location>
</feature>
<keyword evidence="3" id="KW-1185">Reference proteome</keyword>
<proteinExistence type="predicted"/>
<dbReference type="OrthoDB" id="2522565at2759"/>
<dbReference type="Gene3D" id="2.115.10.20">
    <property type="entry name" value="Glycosyl hydrolase domain, family 43"/>
    <property type="match status" value="1"/>
</dbReference>
<reference evidence="2" key="1">
    <citation type="journal article" date="2020" name="Stud. Mycol.">
        <title>101 Dothideomycetes genomes: a test case for predicting lifestyles and emergence of pathogens.</title>
        <authorList>
            <person name="Haridas S."/>
            <person name="Albert R."/>
            <person name="Binder M."/>
            <person name="Bloem J."/>
            <person name="Labutti K."/>
            <person name="Salamov A."/>
            <person name="Andreopoulos B."/>
            <person name="Baker S."/>
            <person name="Barry K."/>
            <person name="Bills G."/>
            <person name="Bluhm B."/>
            <person name="Cannon C."/>
            <person name="Castanera R."/>
            <person name="Culley D."/>
            <person name="Daum C."/>
            <person name="Ezra D."/>
            <person name="Gonzalez J."/>
            <person name="Henrissat B."/>
            <person name="Kuo A."/>
            <person name="Liang C."/>
            <person name="Lipzen A."/>
            <person name="Lutzoni F."/>
            <person name="Magnuson J."/>
            <person name="Mondo S."/>
            <person name="Nolan M."/>
            <person name="Ohm R."/>
            <person name="Pangilinan J."/>
            <person name="Park H.-J."/>
            <person name="Ramirez L."/>
            <person name="Alfaro M."/>
            <person name="Sun H."/>
            <person name="Tritt A."/>
            <person name="Yoshinaga Y."/>
            <person name="Zwiers L.-H."/>
            <person name="Turgeon B."/>
            <person name="Goodwin S."/>
            <person name="Spatafora J."/>
            <person name="Crous P."/>
            <person name="Grigoriev I."/>
        </authorList>
    </citation>
    <scope>NUCLEOTIDE SEQUENCE</scope>
    <source>
        <strain evidence="2">CBS 260.36</strain>
    </source>
</reference>
<evidence type="ECO:0000256" key="1">
    <source>
        <dbReference type="SAM" id="MobiDB-lite"/>
    </source>
</evidence>
<protein>
    <submittedName>
        <fullName evidence="2">Uncharacterized protein</fullName>
    </submittedName>
</protein>
<dbReference type="EMBL" id="ML996090">
    <property type="protein sequence ID" value="KAF2150132.1"/>
    <property type="molecule type" value="Genomic_DNA"/>
</dbReference>
<comment type="caution">
    <text evidence="2">The sequence shown here is derived from an EMBL/GenBank/DDBJ whole genome shotgun (WGS) entry which is preliminary data.</text>
</comment>
<feature type="region of interest" description="Disordered" evidence="1">
    <location>
        <begin position="1"/>
        <end position="69"/>
    </location>
</feature>
<sequence length="442" mass="49291">MSPSDSKVSSPGSGDSNGKSESSSSKSNPLIQELPASSHKSDTVSHKSGDSAQKSSASPPPATDPELKDWHHISSLTTKDGSYFRVKFDDLPAMNPNIIPHPSKADTWYVVAQRFKFTSFEQFWFTELVCDASFKNEVLQCQESPMILPIAATASGKCEGEISGFVQNVGPHDGRVFYGPDSPYIIYGSNSKHNCFGLWTQDFRMLVASNSTSNFEEGFRFPVDLQRPPPYRPVEKNWFMFWDAQKQPYLHYDILPQRVFAKLNINGSVGPDLGEVTRVADNKCLNAYIPKIPKDATEDIHQATNSIAVSLCKRSDPTCKRTVDNTYILNVYQHKKYYFYHGVYEPYVMLHQENAPFGLYGVSSKPIWVAGRKKEITLSNGQVQKEMVYVTSVNWKKAGNNYHGFLDDVLMVGFGVEDKSAGAIDVTAEDLIGKLSLCSNVK</sequence>
<dbReference type="InterPro" id="IPR023296">
    <property type="entry name" value="Glyco_hydro_beta-prop_sf"/>
</dbReference>
<dbReference type="AlphaFoldDB" id="A0A9P4MEM5"/>
<name>A0A9P4MEM5_9PEZI</name>
<feature type="compositionally biased region" description="Low complexity" evidence="1">
    <location>
        <begin position="1"/>
        <end position="28"/>
    </location>
</feature>
<evidence type="ECO:0000313" key="2">
    <source>
        <dbReference type="EMBL" id="KAF2150132.1"/>
    </source>
</evidence>
<organism evidence="2 3">
    <name type="scientific">Myriangium duriaei CBS 260.36</name>
    <dbReference type="NCBI Taxonomy" id="1168546"/>
    <lineage>
        <taxon>Eukaryota</taxon>
        <taxon>Fungi</taxon>
        <taxon>Dikarya</taxon>
        <taxon>Ascomycota</taxon>
        <taxon>Pezizomycotina</taxon>
        <taxon>Dothideomycetes</taxon>
        <taxon>Dothideomycetidae</taxon>
        <taxon>Myriangiales</taxon>
        <taxon>Myriangiaceae</taxon>
        <taxon>Myriangium</taxon>
    </lineage>
</organism>
<dbReference type="Proteomes" id="UP000799439">
    <property type="component" value="Unassembled WGS sequence"/>
</dbReference>
<evidence type="ECO:0000313" key="3">
    <source>
        <dbReference type="Proteomes" id="UP000799439"/>
    </source>
</evidence>
<accession>A0A9P4MEM5</accession>
<gene>
    <name evidence="2" type="ORF">K461DRAFT_230129</name>
</gene>